<feature type="compositionally biased region" description="Pro residues" evidence="1">
    <location>
        <begin position="320"/>
        <end position="345"/>
    </location>
</feature>
<reference evidence="3 4" key="1">
    <citation type="journal article" date="2020" name="Biotechnol. Biofuels">
        <title>New insights from the biogas microbiome by comprehensive genome-resolved metagenomics of nearly 1600 species originating from multiple anaerobic digesters.</title>
        <authorList>
            <person name="Campanaro S."/>
            <person name="Treu L."/>
            <person name="Rodriguez-R L.M."/>
            <person name="Kovalovszki A."/>
            <person name="Ziels R.M."/>
            <person name="Maus I."/>
            <person name="Zhu X."/>
            <person name="Kougias P.G."/>
            <person name="Basile A."/>
            <person name="Luo G."/>
            <person name="Schluter A."/>
            <person name="Konstantinidis K.T."/>
            <person name="Angelidaki I."/>
        </authorList>
    </citation>
    <scope>NUCLEOTIDE SEQUENCE [LARGE SCALE GENOMIC DNA]</scope>
    <source>
        <strain evidence="3">AS06rmzACSIP_256</strain>
    </source>
</reference>
<feature type="region of interest" description="Disordered" evidence="1">
    <location>
        <begin position="315"/>
        <end position="351"/>
    </location>
</feature>
<evidence type="ECO:0000313" key="4">
    <source>
        <dbReference type="Proteomes" id="UP000536534"/>
    </source>
</evidence>
<dbReference type="InterPro" id="IPR011600">
    <property type="entry name" value="Pept_C14_caspase"/>
</dbReference>
<dbReference type="Pfam" id="PF00656">
    <property type="entry name" value="Peptidase_C14"/>
    <property type="match status" value="1"/>
</dbReference>
<dbReference type="SUPFAM" id="SSF52129">
    <property type="entry name" value="Caspase-like"/>
    <property type="match status" value="1"/>
</dbReference>
<dbReference type="GO" id="GO:0004197">
    <property type="term" value="F:cysteine-type endopeptidase activity"/>
    <property type="evidence" value="ECO:0007669"/>
    <property type="project" value="InterPro"/>
</dbReference>
<evidence type="ECO:0000256" key="1">
    <source>
        <dbReference type="SAM" id="MobiDB-lite"/>
    </source>
</evidence>
<organism evidence="3 4">
    <name type="scientific">Thauera phenolivorans</name>
    <dbReference type="NCBI Taxonomy" id="1792543"/>
    <lineage>
        <taxon>Bacteria</taxon>
        <taxon>Pseudomonadati</taxon>
        <taxon>Pseudomonadota</taxon>
        <taxon>Betaproteobacteria</taxon>
        <taxon>Rhodocyclales</taxon>
        <taxon>Zoogloeaceae</taxon>
        <taxon>Thauera</taxon>
    </lineage>
</organism>
<feature type="domain" description="Peptidase C14 caspase" evidence="2">
    <location>
        <begin position="135"/>
        <end position="290"/>
    </location>
</feature>
<dbReference type="Proteomes" id="UP000536534">
    <property type="component" value="Unassembled WGS sequence"/>
</dbReference>
<gene>
    <name evidence="3" type="ORF">GX576_13225</name>
</gene>
<sequence length="709" mass="75830">MALEIVNGFPGLWRDPQWAPGMPGVYALIAGVSAYPHLEGGAAPARETHQLEQLLSSAATAAALFEWLRTAFRREELPVVWCYLLLSPTAAERAAFDAAGLSHYATPDYAGLQLAIQCWTGNVPSQPPASMKSRTLFFFSGHGVQANWSPLLLPSDYLNPALGQPHLENCISARELRKWMEENPVAEHLAFIDACRNEFSPLAGKGATAHGVFPINPPGGPAPRSAASLAATSPNAVAYQFPGRPHTFFGQAVLEALSGQADRGDARVDFRELVDYVRPRVNVLLQETAGTALDQTVRPTIDGDEELVVTELPTPVASAPMPPAPAPRGPARPVPASPAPAPPGSAPGAAGLGAAAGRALAARFDEALTVRVPISLEGLRASFGEAVRRFGHEYVSLAWFEGGVALHSLGDGRALDDGATVVEVARDEASSRVRVDLVLAPHPHGVLLVFEGAHNVQRERLALALPTDEHGEVPIRLTLTIARVEAFGDPKLQKVEAWLGPSAVNPHYDYLWRLTEEAEFGSLTRAAQRADAGRLKLAAQDKINGQAAATAGMLLLARAGQLGRVGEWTRNLMDWFPQLPDGAVLWAEALRDAMARGEARPFGVDDPLAEMATALETLWSRGLPFFADSVELADALLRHLLRAPIAEARRGRLAEIAHWLERVFELALPAGHFTVLAGQPRPDWMGGAGALTVDEMLALLRPGCLVGVP</sequence>
<name>A0A7X7R9E4_9RHOO</name>
<evidence type="ECO:0000313" key="3">
    <source>
        <dbReference type="EMBL" id="NLF55333.1"/>
    </source>
</evidence>
<dbReference type="AlphaFoldDB" id="A0A7X7R9E4"/>
<accession>A0A7X7R9E4</accession>
<dbReference type="RefSeq" id="WP_068809126.1">
    <property type="nucleotide sequence ID" value="NZ_MBFM01000005.1"/>
</dbReference>
<dbReference type="OrthoDB" id="7052039at2"/>
<comment type="caution">
    <text evidence="3">The sequence shown here is derived from an EMBL/GenBank/DDBJ whole genome shotgun (WGS) entry which is preliminary data.</text>
</comment>
<dbReference type="EMBL" id="JAAYYV010000366">
    <property type="protein sequence ID" value="NLF55333.1"/>
    <property type="molecule type" value="Genomic_DNA"/>
</dbReference>
<evidence type="ECO:0000259" key="2">
    <source>
        <dbReference type="Pfam" id="PF00656"/>
    </source>
</evidence>
<dbReference type="GO" id="GO:0006508">
    <property type="term" value="P:proteolysis"/>
    <property type="evidence" value="ECO:0007669"/>
    <property type="project" value="InterPro"/>
</dbReference>
<proteinExistence type="predicted"/>
<dbReference type="Gene3D" id="3.40.50.1460">
    <property type="match status" value="1"/>
</dbReference>
<dbReference type="InterPro" id="IPR029030">
    <property type="entry name" value="Caspase-like_dom_sf"/>
</dbReference>
<protein>
    <submittedName>
        <fullName evidence="3">Caspase family protein</fullName>
    </submittedName>
</protein>